<gene>
    <name evidence="2" type="ORF">GCM10010319_10430</name>
</gene>
<evidence type="ECO:0008006" key="4">
    <source>
        <dbReference type="Google" id="ProtNLM"/>
    </source>
</evidence>
<dbReference type="RefSeq" id="WP_344116456.1">
    <property type="nucleotide sequence ID" value="NZ_BAAABW010000004.1"/>
</dbReference>
<dbReference type="EMBL" id="BAAABW010000004">
    <property type="protein sequence ID" value="GAA0336305.1"/>
    <property type="molecule type" value="Genomic_DNA"/>
</dbReference>
<dbReference type="Proteomes" id="UP001500063">
    <property type="component" value="Unassembled WGS sequence"/>
</dbReference>
<sequence length="111" mass="11400">MRVLRRIGRVGLTIGAAAALVTGLTANAQAASGTLFYTRADTGFKEPITDPDNDDCLPLDGGALLVDNETDAIATVFRDDSCSTPQASLHHGETGAFGGATVPHSVVFTAP</sequence>
<keyword evidence="1" id="KW-0732">Signal</keyword>
<evidence type="ECO:0000256" key="1">
    <source>
        <dbReference type="SAM" id="SignalP"/>
    </source>
</evidence>
<name>A0ABP3G633_9ACTN</name>
<feature type="signal peptide" evidence="1">
    <location>
        <begin position="1"/>
        <end position="30"/>
    </location>
</feature>
<proteinExistence type="predicted"/>
<evidence type="ECO:0000313" key="2">
    <source>
        <dbReference type="EMBL" id="GAA0336305.1"/>
    </source>
</evidence>
<comment type="caution">
    <text evidence="2">The sequence shown here is derived from an EMBL/GenBank/DDBJ whole genome shotgun (WGS) entry which is preliminary data.</text>
</comment>
<protein>
    <recommendedName>
        <fullName evidence="4">Secreted protein</fullName>
    </recommendedName>
</protein>
<organism evidence="2 3">
    <name type="scientific">Streptomyces blastmyceticus</name>
    <dbReference type="NCBI Taxonomy" id="68180"/>
    <lineage>
        <taxon>Bacteria</taxon>
        <taxon>Bacillati</taxon>
        <taxon>Actinomycetota</taxon>
        <taxon>Actinomycetes</taxon>
        <taxon>Kitasatosporales</taxon>
        <taxon>Streptomycetaceae</taxon>
        <taxon>Streptomyces</taxon>
    </lineage>
</organism>
<feature type="chain" id="PRO_5045628839" description="Secreted protein" evidence="1">
    <location>
        <begin position="31"/>
        <end position="111"/>
    </location>
</feature>
<keyword evidence="3" id="KW-1185">Reference proteome</keyword>
<accession>A0ABP3G633</accession>
<evidence type="ECO:0000313" key="3">
    <source>
        <dbReference type="Proteomes" id="UP001500063"/>
    </source>
</evidence>
<reference evidence="3" key="1">
    <citation type="journal article" date="2019" name="Int. J. Syst. Evol. Microbiol.">
        <title>The Global Catalogue of Microorganisms (GCM) 10K type strain sequencing project: providing services to taxonomists for standard genome sequencing and annotation.</title>
        <authorList>
            <consortium name="The Broad Institute Genomics Platform"/>
            <consortium name="The Broad Institute Genome Sequencing Center for Infectious Disease"/>
            <person name="Wu L."/>
            <person name="Ma J."/>
        </authorList>
    </citation>
    <scope>NUCLEOTIDE SEQUENCE [LARGE SCALE GENOMIC DNA]</scope>
    <source>
        <strain evidence="3">JCM 4565</strain>
    </source>
</reference>